<evidence type="ECO:0000313" key="2">
    <source>
        <dbReference type="Proteomes" id="UP000176511"/>
    </source>
</evidence>
<sequence length="210" mass="24057">MYDALALLFDGTARMKLLRFFCFNPEEEFTVDEIARRARLVRRTARTELSVLERAGVIKKKTISVAQEGKKAKIKEQVFFCDKDFPFLLPMHRFLTETAPIGGETVLNHLKKAGKFDVVVTSGIFVREPEQTVDLLLTAKSPELAKVEVAVRSIEADIGTSIRFMLLETDDLQYRLGMYDKHTRDIFDYPHNVLTDKIGLTNELSKPWIM</sequence>
<evidence type="ECO:0008006" key="3">
    <source>
        <dbReference type="Google" id="ProtNLM"/>
    </source>
</evidence>
<protein>
    <recommendedName>
        <fullName evidence="3">HTH arsR-type domain-containing protein</fullName>
    </recommendedName>
</protein>
<organism evidence="1 2">
    <name type="scientific">Candidatus Kaiserbacteria bacterium RIFCSPHIGHO2_02_FULL_49_34</name>
    <dbReference type="NCBI Taxonomy" id="1798491"/>
    <lineage>
        <taxon>Bacteria</taxon>
        <taxon>Candidatus Kaiseribacteriota</taxon>
    </lineage>
</organism>
<comment type="caution">
    <text evidence="1">The sequence shown here is derived from an EMBL/GenBank/DDBJ whole genome shotgun (WGS) entry which is preliminary data.</text>
</comment>
<dbReference type="Proteomes" id="UP000176511">
    <property type="component" value="Unassembled WGS sequence"/>
</dbReference>
<proteinExistence type="predicted"/>
<dbReference type="SUPFAM" id="SSF46785">
    <property type="entry name" value="Winged helix' DNA-binding domain"/>
    <property type="match status" value="1"/>
</dbReference>
<dbReference type="InterPro" id="IPR036390">
    <property type="entry name" value="WH_DNA-bd_sf"/>
</dbReference>
<evidence type="ECO:0000313" key="1">
    <source>
        <dbReference type="EMBL" id="OGG61163.1"/>
    </source>
</evidence>
<reference evidence="1 2" key="1">
    <citation type="journal article" date="2016" name="Nat. Commun.">
        <title>Thousands of microbial genomes shed light on interconnected biogeochemical processes in an aquifer system.</title>
        <authorList>
            <person name="Anantharaman K."/>
            <person name="Brown C.T."/>
            <person name="Hug L.A."/>
            <person name="Sharon I."/>
            <person name="Castelle C.J."/>
            <person name="Probst A.J."/>
            <person name="Thomas B.C."/>
            <person name="Singh A."/>
            <person name="Wilkins M.J."/>
            <person name="Karaoz U."/>
            <person name="Brodie E.L."/>
            <person name="Williams K.H."/>
            <person name="Hubbard S.S."/>
            <person name="Banfield J.F."/>
        </authorList>
    </citation>
    <scope>NUCLEOTIDE SEQUENCE [LARGE SCALE GENOMIC DNA]</scope>
</reference>
<dbReference type="STRING" id="1798491.A3C87_03365"/>
<name>A0A1F6DIC2_9BACT</name>
<dbReference type="AlphaFoldDB" id="A0A1F6DIC2"/>
<dbReference type="EMBL" id="MFLE01000025">
    <property type="protein sequence ID" value="OGG61163.1"/>
    <property type="molecule type" value="Genomic_DNA"/>
</dbReference>
<gene>
    <name evidence="1" type="ORF">A3C87_03365</name>
</gene>
<accession>A0A1F6DIC2</accession>